<reference evidence="2 3" key="2">
    <citation type="journal article" date="2013" name="PLoS Genet.">
        <title>Comparative genome structure, secondary metabolite, and effector coding capacity across Cochliobolus pathogens.</title>
        <authorList>
            <person name="Condon B.J."/>
            <person name="Leng Y."/>
            <person name="Wu D."/>
            <person name="Bushley K.E."/>
            <person name="Ohm R.A."/>
            <person name="Otillar R."/>
            <person name="Martin J."/>
            <person name="Schackwitz W."/>
            <person name="Grimwood J."/>
            <person name="MohdZainudin N."/>
            <person name="Xue C."/>
            <person name="Wang R."/>
            <person name="Manning V.A."/>
            <person name="Dhillon B."/>
            <person name="Tu Z.J."/>
            <person name="Steffenson B.J."/>
            <person name="Salamov A."/>
            <person name="Sun H."/>
            <person name="Lowry S."/>
            <person name="LaButti K."/>
            <person name="Han J."/>
            <person name="Copeland A."/>
            <person name="Lindquist E."/>
            <person name="Barry K."/>
            <person name="Schmutz J."/>
            <person name="Baker S.E."/>
            <person name="Ciuffetti L.M."/>
            <person name="Grigoriev I.V."/>
            <person name="Zhong S."/>
            <person name="Turgeon B.G."/>
        </authorList>
    </citation>
    <scope>NUCLEOTIDE SEQUENCE [LARGE SCALE GENOMIC DNA]</scope>
    <source>
        <strain evidence="3">28A</strain>
    </source>
</reference>
<dbReference type="Proteomes" id="UP000016935">
    <property type="component" value="Unassembled WGS sequence"/>
</dbReference>
<sequence length="266" mass="30433">MTDPMNLVLGLPSLFISCIQSFEIIQYGRTFEYDHRDMVLRLEILGARLARWGRCTGILDNDPTLITREIEGKLKLYLENIESQFEKARKKAARYSPDEHMGKDKDGTRANVRKAIRQWTTKYTQKCHTGKKKVQWAVHDKKILETMVCNIRDHMDDMMEVFGPGEMKMISTTQLQLQKEDIKNLEHGELEMLKHLSKDQDEVIVKAVEYAIETRQASSHIFSGSFKINGENDGARYMFGDDVARGVVGTGHYYTGDFNVGGCGTK</sequence>
<dbReference type="OrthoDB" id="20872at2759"/>
<protein>
    <recommendedName>
        <fullName evidence="1">Prion-inhibition and propagation HeLo domain-containing protein</fullName>
    </recommendedName>
</protein>
<accession>R0KBE0</accession>
<reference evidence="2 3" key="1">
    <citation type="journal article" date="2012" name="PLoS Pathog.">
        <title>Diverse lifestyles and strategies of plant pathogenesis encoded in the genomes of eighteen Dothideomycetes fungi.</title>
        <authorList>
            <person name="Ohm R.A."/>
            <person name="Feau N."/>
            <person name="Henrissat B."/>
            <person name="Schoch C.L."/>
            <person name="Horwitz B.A."/>
            <person name="Barry K.W."/>
            <person name="Condon B.J."/>
            <person name="Copeland A.C."/>
            <person name="Dhillon B."/>
            <person name="Glaser F."/>
            <person name="Hesse C.N."/>
            <person name="Kosti I."/>
            <person name="LaButti K."/>
            <person name="Lindquist E.A."/>
            <person name="Lucas S."/>
            <person name="Salamov A.A."/>
            <person name="Bradshaw R.E."/>
            <person name="Ciuffetti L."/>
            <person name="Hamelin R.C."/>
            <person name="Kema G.H.J."/>
            <person name="Lawrence C."/>
            <person name="Scott J.A."/>
            <person name="Spatafora J.W."/>
            <person name="Turgeon B.G."/>
            <person name="de Wit P.J.G.M."/>
            <person name="Zhong S."/>
            <person name="Goodwin S.B."/>
            <person name="Grigoriev I.V."/>
        </authorList>
    </citation>
    <scope>NUCLEOTIDE SEQUENCE [LARGE SCALE GENOMIC DNA]</scope>
    <source>
        <strain evidence="3">28A</strain>
    </source>
</reference>
<dbReference type="EMBL" id="KB908493">
    <property type="protein sequence ID" value="EOA90243.1"/>
    <property type="molecule type" value="Genomic_DNA"/>
</dbReference>
<organism evidence="2 3">
    <name type="scientific">Exserohilum turcicum (strain 28A)</name>
    <name type="common">Northern leaf blight fungus</name>
    <name type="synonym">Setosphaeria turcica</name>
    <dbReference type="NCBI Taxonomy" id="671987"/>
    <lineage>
        <taxon>Eukaryota</taxon>
        <taxon>Fungi</taxon>
        <taxon>Dikarya</taxon>
        <taxon>Ascomycota</taxon>
        <taxon>Pezizomycotina</taxon>
        <taxon>Dothideomycetes</taxon>
        <taxon>Pleosporomycetidae</taxon>
        <taxon>Pleosporales</taxon>
        <taxon>Pleosporineae</taxon>
        <taxon>Pleosporaceae</taxon>
        <taxon>Exserohilum</taxon>
    </lineage>
</organism>
<evidence type="ECO:0000259" key="1">
    <source>
        <dbReference type="Pfam" id="PF14479"/>
    </source>
</evidence>
<evidence type="ECO:0000313" key="2">
    <source>
        <dbReference type="EMBL" id="EOA90243.1"/>
    </source>
</evidence>
<dbReference type="STRING" id="671987.R0KBE0"/>
<proteinExistence type="predicted"/>
<dbReference type="GeneID" id="19404192"/>
<dbReference type="InterPro" id="IPR038305">
    <property type="entry name" value="HeLo_sf"/>
</dbReference>
<dbReference type="HOGENOM" id="CLU_1046500_0_0_1"/>
<evidence type="ECO:0000313" key="3">
    <source>
        <dbReference type="Proteomes" id="UP000016935"/>
    </source>
</evidence>
<gene>
    <name evidence="2" type="ORF">SETTUDRAFT_36893</name>
</gene>
<feature type="domain" description="Prion-inhibition and propagation HeLo" evidence="1">
    <location>
        <begin position="8"/>
        <end position="186"/>
    </location>
</feature>
<dbReference type="AlphaFoldDB" id="R0KBE0"/>
<dbReference type="RefSeq" id="XP_008021887.1">
    <property type="nucleotide sequence ID" value="XM_008023696.1"/>
</dbReference>
<keyword evidence="3" id="KW-1185">Reference proteome</keyword>
<dbReference type="Gene3D" id="1.20.120.1020">
    <property type="entry name" value="Prion-inhibition and propagation, HeLo domain"/>
    <property type="match status" value="1"/>
</dbReference>
<dbReference type="InterPro" id="IPR029498">
    <property type="entry name" value="HeLo_dom"/>
</dbReference>
<dbReference type="Pfam" id="PF14479">
    <property type="entry name" value="HeLo"/>
    <property type="match status" value="1"/>
</dbReference>
<name>R0KBE0_EXST2</name>